<sequence length="677" mass="75961">MQTPKGRTSLEVPQRVSPRAFKTAVSESDSASPLCQASITSSEVPQRVSPRDFKTAVSEDDSASSLSQAGRTSSEVPQRVSPKAYKTAVSESDSASSLSQAGRTISEVPQRVSSRVSRQLQTAVSESDPVSSSSQAGRTPKERSPNFVERRSPRSPSSSEKKRPPRISELKSQILQLQGDLKKAKDELISSEAWRKQAEQDAEESLKHITEFSAKLEEAQRRILSSEESRAYELDRISEEKEQGWQVGLEAVKKQHFLDSSALSSALNEIHRLKNELEMVAKSETAQKEHAESVCIELESLKGNMVETESLVAKMKAELEDSRESEAQARALVNDTLSQLESAKATVEALRANGVKDTESYKSIASELDSSRARANELQGLISKLEVNLPEEARIQNTHETDKLKEEIECLKFEMDRLRSALEDAEAKNNYMENDYIRRLKDSAQREAELVAETGKANLAVEDLKARLMDKETELQGIIDENERLNSKLDEILRKPQKESIIEDMEKLKEEFLKLKATAMDKEMMLQRISDENEVMRSDIKKRDEIVVELEATRNAEKEALLKLNLVMEEVEKSNRQAARATEQLEASKASVSKMESELRRLKVQSDQWRKAAEAAAAMITVGGNGKYVDRTTSLDSRYMNGRMGSPYADDTDDDLMKKKNGNVLKKFGVLWRKPQK</sequence>
<reference evidence="2" key="1">
    <citation type="journal article" date="2023" name="Front. Plant Sci.">
        <title>Chromosomal-level genome assembly of Melastoma candidum provides insights into trichome evolution.</title>
        <authorList>
            <person name="Zhong Y."/>
            <person name="Wu W."/>
            <person name="Sun C."/>
            <person name="Zou P."/>
            <person name="Liu Y."/>
            <person name="Dai S."/>
            <person name="Zhou R."/>
        </authorList>
    </citation>
    <scope>NUCLEOTIDE SEQUENCE [LARGE SCALE GENOMIC DNA]</scope>
</reference>
<evidence type="ECO:0000313" key="2">
    <source>
        <dbReference type="Proteomes" id="UP001057402"/>
    </source>
</evidence>
<name>A0ACB9R3P2_9MYRT</name>
<proteinExistence type="predicted"/>
<evidence type="ECO:0000313" key="1">
    <source>
        <dbReference type="EMBL" id="KAI4373513.1"/>
    </source>
</evidence>
<comment type="caution">
    <text evidence="1">The sequence shown here is derived from an EMBL/GenBank/DDBJ whole genome shotgun (WGS) entry which is preliminary data.</text>
</comment>
<accession>A0ACB9R3P2</accession>
<protein>
    <submittedName>
        <fullName evidence="1">Uncharacterized protein</fullName>
    </submittedName>
</protein>
<gene>
    <name evidence="1" type="ORF">MLD38_011632</name>
</gene>
<organism evidence="1 2">
    <name type="scientific">Melastoma candidum</name>
    <dbReference type="NCBI Taxonomy" id="119954"/>
    <lineage>
        <taxon>Eukaryota</taxon>
        <taxon>Viridiplantae</taxon>
        <taxon>Streptophyta</taxon>
        <taxon>Embryophyta</taxon>
        <taxon>Tracheophyta</taxon>
        <taxon>Spermatophyta</taxon>
        <taxon>Magnoliopsida</taxon>
        <taxon>eudicotyledons</taxon>
        <taxon>Gunneridae</taxon>
        <taxon>Pentapetalae</taxon>
        <taxon>rosids</taxon>
        <taxon>malvids</taxon>
        <taxon>Myrtales</taxon>
        <taxon>Melastomataceae</taxon>
        <taxon>Melastomatoideae</taxon>
        <taxon>Melastomateae</taxon>
        <taxon>Melastoma</taxon>
    </lineage>
</organism>
<dbReference type="Proteomes" id="UP001057402">
    <property type="component" value="Chromosome 4"/>
</dbReference>
<dbReference type="EMBL" id="CM042883">
    <property type="protein sequence ID" value="KAI4373513.1"/>
    <property type="molecule type" value="Genomic_DNA"/>
</dbReference>
<keyword evidence="2" id="KW-1185">Reference proteome</keyword>